<dbReference type="SUPFAM" id="SSF51430">
    <property type="entry name" value="NAD(P)-linked oxidoreductase"/>
    <property type="match status" value="1"/>
</dbReference>
<dbReference type="InterPro" id="IPR023210">
    <property type="entry name" value="NADP_OxRdtase_dom"/>
</dbReference>
<dbReference type="EMBL" id="JAJEPU010000057">
    <property type="protein sequence ID" value="MCC2165848.1"/>
    <property type="molecule type" value="Genomic_DNA"/>
</dbReference>
<comment type="caution">
    <text evidence="5">The sequence shown here is derived from an EMBL/GenBank/DDBJ whole genome shotgun (WGS) entry which is preliminary data.</text>
</comment>
<dbReference type="Gene3D" id="3.20.20.100">
    <property type="entry name" value="NADP-dependent oxidoreductase domain"/>
    <property type="match status" value="1"/>
</dbReference>
<proteinExistence type="predicted"/>
<feature type="domain" description="NADP-dependent oxidoreductase" evidence="4">
    <location>
        <begin position="16"/>
        <end position="270"/>
    </location>
</feature>
<protein>
    <submittedName>
        <fullName evidence="5">Aldo/keto reductase</fullName>
    </submittedName>
</protein>
<dbReference type="RefSeq" id="WP_308452046.1">
    <property type="nucleotide sequence ID" value="NZ_JAJEPU010000057.1"/>
</dbReference>
<gene>
    <name evidence="5" type="ORF">LKD32_13385</name>
</gene>
<sequence length="284" mass="31530">MKNMVTLPDGAKVSAIGQGTWFLGEHPTRLKQEEEALRAGVGAGMTLIDTAEMYGNGKAEELIGKTLPELKREELFLVSKVYPHNAGRRNIFKSCMASMKRMGVDYLDLYLLHWRGAIPLEETVACMEQLKKEGKIRRWGVSNFDTADMEELWSVPGGKNCAVNQVLYHVASRGIEYDLLPWMREHHVPVMAYCPLAQGGDLRRGLYDSAVLNKIAQAHEATVSQVLLAFVIRGGDVIAIPRSGHAEHTLENAGADQIVLSAEELAMIDKEFPAPTRKVYLDIV</sequence>
<dbReference type="PIRSF" id="PIRSF000097">
    <property type="entry name" value="AKR"/>
    <property type="match status" value="1"/>
</dbReference>
<dbReference type="GO" id="GO:0016491">
    <property type="term" value="F:oxidoreductase activity"/>
    <property type="evidence" value="ECO:0007669"/>
    <property type="project" value="InterPro"/>
</dbReference>
<keyword evidence="6" id="KW-1185">Reference proteome</keyword>
<feature type="site" description="Lowers pKa of active site Tyr" evidence="3">
    <location>
        <position position="80"/>
    </location>
</feature>
<dbReference type="CDD" id="cd19138">
    <property type="entry name" value="AKR_YeaE"/>
    <property type="match status" value="1"/>
</dbReference>
<organism evidence="5 6">
    <name type="scientific">Brotaphodocola catenula</name>
    <dbReference type="NCBI Taxonomy" id="2885361"/>
    <lineage>
        <taxon>Bacteria</taxon>
        <taxon>Bacillati</taxon>
        <taxon>Bacillota</taxon>
        <taxon>Clostridia</taxon>
        <taxon>Lachnospirales</taxon>
        <taxon>Lachnospiraceae</taxon>
        <taxon>Brotaphodocola</taxon>
    </lineage>
</organism>
<accession>A0AAE3AU74</accession>
<evidence type="ECO:0000313" key="6">
    <source>
        <dbReference type="Proteomes" id="UP001198962"/>
    </source>
</evidence>
<dbReference type="InterPro" id="IPR020471">
    <property type="entry name" value="AKR"/>
</dbReference>
<dbReference type="Pfam" id="PF00248">
    <property type="entry name" value="Aldo_ket_red"/>
    <property type="match status" value="1"/>
</dbReference>
<feature type="binding site" evidence="2">
    <location>
        <position position="113"/>
    </location>
    <ligand>
        <name>substrate</name>
    </ligand>
</feature>
<dbReference type="PANTHER" id="PTHR43638:SF3">
    <property type="entry name" value="ALDEHYDE REDUCTASE"/>
    <property type="match status" value="1"/>
</dbReference>
<dbReference type="PANTHER" id="PTHR43638">
    <property type="entry name" value="OXIDOREDUCTASE, ALDO/KETO REDUCTASE FAMILY PROTEIN"/>
    <property type="match status" value="1"/>
</dbReference>
<dbReference type="AlphaFoldDB" id="A0AAE3AU74"/>
<evidence type="ECO:0000313" key="5">
    <source>
        <dbReference type="EMBL" id="MCC2165848.1"/>
    </source>
</evidence>
<evidence type="ECO:0000256" key="2">
    <source>
        <dbReference type="PIRSR" id="PIRSR000097-2"/>
    </source>
</evidence>
<dbReference type="PRINTS" id="PR00069">
    <property type="entry name" value="ALDKETRDTASE"/>
</dbReference>
<feature type="active site" description="Proton donor" evidence="1">
    <location>
        <position position="54"/>
    </location>
</feature>
<dbReference type="Proteomes" id="UP001198962">
    <property type="component" value="Unassembled WGS sequence"/>
</dbReference>
<dbReference type="InterPro" id="IPR036812">
    <property type="entry name" value="NAD(P)_OxRdtase_dom_sf"/>
</dbReference>
<reference evidence="5" key="1">
    <citation type="submission" date="2021-10" db="EMBL/GenBank/DDBJ databases">
        <title>Anaerobic single-cell dispensing facilitates the cultivation of human gut bacteria.</title>
        <authorList>
            <person name="Afrizal A."/>
        </authorList>
    </citation>
    <scope>NUCLEOTIDE SEQUENCE</scope>
    <source>
        <strain evidence="5">CLA-AA-H274</strain>
    </source>
</reference>
<evidence type="ECO:0000256" key="3">
    <source>
        <dbReference type="PIRSR" id="PIRSR000097-3"/>
    </source>
</evidence>
<name>A0AAE3AU74_9FIRM</name>
<evidence type="ECO:0000256" key="1">
    <source>
        <dbReference type="PIRSR" id="PIRSR000097-1"/>
    </source>
</evidence>
<evidence type="ECO:0000259" key="4">
    <source>
        <dbReference type="Pfam" id="PF00248"/>
    </source>
</evidence>